<dbReference type="InterPro" id="IPR058626">
    <property type="entry name" value="MdtA-like_b-barrel"/>
</dbReference>
<dbReference type="PANTHER" id="PTHR30158">
    <property type="entry name" value="ACRA/E-RELATED COMPONENT OF DRUG EFFLUX TRANSPORTER"/>
    <property type="match status" value="1"/>
</dbReference>
<gene>
    <name evidence="8" type="ORF">ACFOEB_16670</name>
</gene>
<feature type="domain" description="Multidrug resistance protein MdtA-like beta-barrel" evidence="6">
    <location>
        <begin position="214"/>
        <end position="302"/>
    </location>
</feature>
<feature type="chain" id="PRO_5046830790" evidence="3">
    <location>
        <begin position="23"/>
        <end position="386"/>
    </location>
</feature>
<sequence>MSSSLPKFFPLWITLLAVVSLAACESKEPKGAAGAGAPPPTEVTVVTLKEQTVELSNTLPGRAVAFRKAEVRPQVTGILQKRLFTEGAIVEEGQQLYQIDAARYEAALANAKAGLARAKANLTTTQAREKRYKDLLGEKAVSQQEYDDALSQFEQAKADVAVSEAAVQTADIDLRYTKVMAPISGRIGKSAITEGALVSAGQSAVLTTIHQLDPIYVDVSESAARVLAMRRQLMSGRVSQAQQPKVTLNLEDGSQYGHEGELRFSDMSVNETTGTVVLRALFDNPDSLILPGMFVRATVDEGKRDNTVLVPQRGVTRDREGNATALVVDAENKVEMRQIQASRAVGSDWLVEEGLAAGDRVIVTGLQKVRPGAPVKAVEAGSAEGE</sequence>
<dbReference type="InterPro" id="IPR058624">
    <property type="entry name" value="MdtA-like_HH"/>
</dbReference>
<dbReference type="PROSITE" id="PS51257">
    <property type="entry name" value="PROKAR_LIPOPROTEIN"/>
    <property type="match status" value="1"/>
</dbReference>
<feature type="signal peptide" evidence="3">
    <location>
        <begin position="1"/>
        <end position="22"/>
    </location>
</feature>
<feature type="domain" description="Multidrug resistance protein MdtA-like C-terminal permuted SH3" evidence="7">
    <location>
        <begin position="306"/>
        <end position="368"/>
    </location>
</feature>
<dbReference type="InterPro" id="IPR058627">
    <property type="entry name" value="MdtA-like_C"/>
</dbReference>
<dbReference type="Gene3D" id="2.40.50.100">
    <property type="match status" value="1"/>
</dbReference>
<dbReference type="Pfam" id="PF25967">
    <property type="entry name" value="RND-MFP_C"/>
    <property type="match status" value="1"/>
</dbReference>
<comment type="similarity">
    <text evidence="2">Belongs to the membrane fusion protein (MFP) (TC 8.A.1) family.</text>
</comment>
<dbReference type="SUPFAM" id="SSF111369">
    <property type="entry name" value="HlyD-like secretion proteins"/>
    <property type="match status" value="1"/>
</dbReference>
<feature type="domain" description="Multidrug resistance protein MdtA-like barrel-sandwich hybrid" evidence="5">
    <location>
        <begin position="67"/>
        <end position="209"/>
    </location>
</feature>
<evidence type="ECO:0000259" key="5">
    <source>
        <dbReference type="Pfam" id="PF25917"/>
    </source>
</evidence>
<dbReference type="PANTHER" id="PTHR30158:SF3">
    <property type="entry name" value="MULTIDRUG EFFLUX PUMP SUBUNIT ACRA-RELATED"/>
    <property type="match status" value="1"/>
</dbReference>
<organism evidence="8 9">
    <name type="scientific">Gilvimarinus japonicus</name>
    <dbReference type="NCBI Taxonomy" id="1796469"/>
    <lineage>
        <taxon>Bacteria</taxon>
        <taxon>Pseudomonadati</taxon>
        <taxon>Pseudomonadota</taxon>
        <taxon>Gammaproteobacteria</taxon>
        <taxon>Cellvibrionales</taxon>
        <taxon>Cellvibrionaceae</taxon>
        <taxon>Gilvimarinus</taxon>
    </lineage>
</organism>
<keyword evidence="3" id="KW-0732">Signal</keyword>
<dbReference type="NCBIfam" id="TIGR01730">
    <property type="entry name" value="RND_mfp"/>
    <property type="match status" value="1"/>
</dbReference>
<evidence type="ECO:0000313" key="8">
    <source>
        <dbReference type="EMBL" id="MFC3156846.1"/>
    </source>
</evidence>
<name>A0ABV7HW52_9GAMM</name>
<dbReference type="EMBL" id="JBHRTL010000031">
    <property type="protein sequence ID" value="MFC3156846.1"/>
    <property type="molecule type" value="Genomic_DNA"/>
</dbReference>
<dbReference type="Pfam" id="PF25876">
    <property type="entry name" value="HH_MFP_RND"/>
    <property type="match status" value="1"/>
</dbReference>
<dbReference type="Gene3D" id="2.40.30.170">
    <property type="match status" value="1"/>
</dbReference>
<dbReference type="Pfam" id="PF25944">
    <property type="entry name" value="Beta-barrel_RND"/>
    <property type="match status" value="1"/>
</dbReference>
<dbReference type="RefSeq" id="WP_382418279.1">
    <property type="nucleotide sequence ID" value="NZ_AP031500.1"/>
</dbReference>
<evidence type="ECO:0000259" key="7">
    <source>
        <dbReference type="Pfam" id="PF25967"/>
    </source>
</evidence>
<evidence type="ECO:0000259" key="6">
    <source>
        <dbReference type="Pfam" id="PF25944"/>
    </source>
</evidence>
<dbReference type="Gene3D" id="2.40.420.20">
    <property type="match status" value="1"/>
</dbReference>
<dbReference type="InterPro" id="IPR058625">
    <property type="entry name" value="MdtA-like_BSH"/>
</dbReference>
<proteinExistence type="inferred from homology"/>
<dbReference type="Pfam" id="PF25917">
    <property type="entry name" value="BSH_RND"/>
    <property type="match status" value="1"/>
</dbReference>
<dbReference type="Proteomes" id="UP001595548">
    <property type="component" value="Unassembled WGS sequence"/>
</dbReference>
<dbReference type="InterPro" id="IPR006143">
    <property type="entry name" value="RND_pump_MFP"/>
</dbReference>
<reference evidence="9" key="1">
    <citation type="journal article" date="2019" name="Int. J. Syst. Evol. Microbiol.">
        <title>The Global Catalogue of Microorganisms (GCM) 10K type strain sequencing project: providing services to taxonomists for standard genome sequencing and annotation.</title>
        <authorList>
            <consortium name="The Broad Institute Genomics Platform"/>
            <consortium name="The Broad Institute Genome Sequencing Center for Infectious Disease"/>
            <person name="Wu L."/>
            <person name="Ma J."/>
        </authorList>
    </citation>
    <scope>NUCLEOTIDE SEQUENCE [LARGE SCALE GENOMIC DNA]</scope>
    <source>
        <strain evidence="9">KCTC 52141</strain>
    </source>
</reference>
<dbReference type="Gene3D" id="1.10.287.470">
    <property type="entry name" value="Helix hairpin bin"/>
    <property type="match status" value="1"/>
</dbReference>
<evidence type="ECO:0000256" key="1">
    <source>
        <dbReference type="ARBA" id="ARBA00004519"/>
    </source>
</evidence>
<comment type="subcellular location">
    <subcellularLocation>
        <location evidence="1">Cell inner membrane</location>
        <topology evidence="1">Lipid-anchor</topology>
    </subcellularLocation>
</comment>
<comment type="caution">
    <text evidence="8">The sequence shown here is derived from an EMBL/GenBank/DDBJ whole genome shotgun (WGS) entry which is preliminary data.</text>
</comment>
<evidence type="ECO:0000256" key="3">
    <source>
        <dbReference type="SAM" id="SignalP"/>
    </source>
</evidence>
<accession>A0ABV7HW52</accession>
<feature type="domain" description="Multidrug resistance protein MdtA-like alpha-helical hairpin" evidence="4">
    <location>
        <begin position="108"/>
        <end position="177"/>
    </location>
</feature>
<keyword evidence="9" id="KW-1185">Reference proteome</keyword>
<evidence type="ECO:0000256" key="2">
    <source>
        <dbReference type="ARBA" id="ARBA00009477"/>
    </source>
</evidence>
<evidence type="ECO:0000313" key="9">
    <source>
        <dbReference type="Proteomes" id="UP001595548"/>
    </source>
</evidence>
<evidence type="ECO:0000259" key="4">
    <source>
        <dbReference type="Pfam" id="PF25876"/>
    </source>
</evidence>
<protein>
    <submittedName>
        <fullName evidence="8">Efflux RND transporter periplasmic adaptor subunit</fullName>
    </submittedName>
</protein>